<dbReference type="PRINTS" id="PR00132">
    <property type="entry name" value="GLHYDRLASE2"/>
</dbReference>
<dbReference type="Pfam" id="PF22666">
    <property type="entry name" value="Glyco_hydro_2_N2"/>
    <property type="match status" value="1"/>
</dbReference>
<dbReference type="STRING" id="1121022.GCA_000376105_02588"/>
<dbReference type="SUPFAM" id="SSF51445">
    <property type="entry name" value="(Trans)glycosidases"/>
    <property type="match status" value="1"/>
</dbReference>
<dbReference type="AlphaFoldDB" id="V4PWS0"/>
<dbReference type="InterPro" id="IPR036156">
    <property type="entry name" value="Beta-gal/glucu_dom_sf"/>
</dbReference>
<dbReference type="InterPro" id="IPR051913">
    <property type="entry name" value="GH2_Domain-Containing"/>
</dbReference>
<evidence type="ECO:0008006" key="11">
    <source>
        <dbReference type="Google" id="ProtNLM"/>
    </source>
</evidence>
<comment type="caution">
    <text evidence="9">The sequence shown here is derived from an EMBL/GenBank/DDBJ whole genome shotgun (WGS) entry which is preliminary data.</text>
</comment>
<evidence type="ECO:0000256" key="1">
    <source>
        <dbReference type="ARBA" id="ARBA00007401"/>
    </source>
</evidence>
<dbReference type="InterPro" id="IPR006103">
    <property type="entry name" value="Glyco_hydro_2_cat"/>
</dbReference>
<accession>V4PWS0</accession>
<keyword evidence="2" id="KW-0378">Hydrolase</keyword>
<dbReference type="InterPro" id="IPR006101">
    <property type="entry name" value="Glyco_hydro_2"/>
</dbReference>
<evidence type="ECO:0000259" key="7">
    <source>
        <dbReference type="Pfam" id="PF18565"/>
    </source>
</evidence>
<keyword evidence="10" id="KW-1185">Reference proteome</keyword>
<dbReference type="Gene3D" id="2.60.40.10">
    <property type="entry name" value="Immunoglobulins"/>
    <property type="match status" value="3"/>
</dbReference>
<dbReference type="Proteomes" id="UP000017837">
    <property type="component" value="Unassembled WGS sequence"/>
</dbReference>
<organism evidence="9 10">
    <name type="scientific">Asticcacaulis benevestitus DSM 16100 = ATCC BAA-896</name>
    <dbReference type="NCBI Taxonomy" id="1121022"/>
    <lineage>
        <taxon>Bacteria</taxon>
        <taxon>Pseudomonadati</taxon>
        <taxon>Pseudomonadota</taxon>
        <taxon>Alphaproteobacteria</taxon>
        <taxon>Caulobacterales</taxon>
        <taxon>Caulobacteraceae</taxon>
        <taxon>Asticcacaulis</taxon>
    </lineage>
</organism>
<evidence type="ECO:0000259" key="6">
    <source>
        <dbReference type="Pfam" id="PF16355"/>
    </source>
</evidence>
<dbReference type="Pfam" id="PF00703">
    <property type="entry name" value="Glyco_hydro_2"/>
    <property type="match status" value="1"/>
</dbReference>
<dbReference type="PROSITE" id="PS00608">
    <property type="entry name" value="GLYCOSYL_HYDROL_F2_2"/>
    <property type="match status" value="1"/>
</dbReference>
<evidence type="ECO:0000256" key="3">
    <source>
        <dbReference type="ARBA" id="ARBA00023295"/>
    </source>
</evidence>
<reference evidence="9 10" key="1">
    <citation type="journal article" date="2014" name="Nature">
        <title>Sequential evolution of bacterial morphology by co-option of a developmental regulator.</title>
        <authorList>
            <person name="Jiang C."/>
            <person name="Brown P.J."/>
            <person name="Ducret A."/>
            <person name="Brun Y.V."/>
        </authorList>
    </citation>
    <scope>NUCLEOTIDE SEQUENCE [LARGE SCALE GENOMIC DNA]</scope>
    <source>
        <strain evidence="9 10">DSM 16100</strain>
    </source>
</reference>
<evidence type="ECO:0000313" key="10">
    <source>
        <dbReference type="Proteomes" id="UP000017837"/>
    </source>
</evidence>
<evidence type="ECO:0000313" key="9">
    <source>
        <dbReference type="EMBL" id="ESQ91869.1"/>
    </source>
</evidence>
<dbReference type="InterPro" id="IPR032311">
    <property type="entry name" value="DUF4982"/>
</dbReference>
<dbReference type="InterPro" id="IPR006102">
    <property type="entry name" value="Ig-like_GH2"/>
</dbReference>
<evidence type="ECO:0000256" key="2">
    <source>
        <dbReference type="ARBA" id="ARBA00022801"/>
    </source>
</evidence>
<dbReference type="InterPro" id="IPR008979">
    <property type="entry name" value="Galactose-bd-like_sf"/>
</dbReference>
<feature type="domain" description="Glycoside hydrolase family 2 immunoglobulin-like beta-sandwich" evidence="4">
    <location>
        <begin position="222"/>
        <end position="314"/>
    </location>
</feature>
<dbReference type="PANTHER" id="PTHR42732:SF1">
    <property type="entry name" value="BETA-MANNOSIDASE"/>
    <property type="match status" value="1"/>
</dbReference>
<dbReference type="InterPro" id="IPR048230">
    <property type="entry name" value="GalA-like"/>
</dbReference>
<dbReference type="Pfam" id="PF16355">
    <property type="entry name" value="DUF4982"/>
    <property type="match status" value="1"/>
</dbReference>
<dbReference type="eggNOG" id="COG3250">
    <property type="taxonomic scope" value="Bacteria"/>
</dbReference>
<feature type="domain" description="Glycoside hydrolase family 2 catalytic" evidence="5">
    <location>
        <begin position="323"/>
        <end position="492"/>
    </location>
</feature>
<dbReference type="Pfam" id="PF18565">
    <property type="entry name" value="Glyco_hydro2_C5"/>
    <property type="match status" value="1"/>
</dbReference>
<sequence length="941" mass="104567">MIGGSSLAVAGLAFGHPATAVEAHAPSQRESLLLDSGWRFHEGDVPFPAILSQDDSYDNAKAGKAWGAAAPTFDDSEWPIVRLPHDFVSFQPIEEHYNRAQGYRKRGIAWYRNVLRFEPDDTAKHIELQIEGVATHATVWYNGNVIAHNWSGYNSLYIDLTPFTTYGSELNTLAIRVDAESMEGWWYEGGGLYRTVRIVKRHPVHIVTDGVLAHPVKLASGWTLPVEVTLYSTAKSNRVVSVKVSLKDKEGTVIDTETLSVTVTALDQRLARLNLTHDSPELWSVDCPTLYTVETCVMDGDLCVDGLVTTCGFRTTRFDAKTGFYLNDKPLKIQGVCIHQDHAGVGTAIPDALWDYRIRRLKELGCNAVRCTHNAPSSIVLDLCDRYGLLVMDENRLFNPSPEYIDHVRWMVRRDRNHPSIILWSVFNEEPMQGSAAGYEMVRRMAHEVKLLDTSRPVTAAMNSGMFSAINVSQAVDVVGFNYQQDKYDAFHKAHPDIALTSSEDTSNYSVRGAYVTDQDKRLTSGYDDPPKGWATHRGSWKMIAERDFIAGGFVWTGFDYHGEPSPWGWPTNSSMYGIMDLCGFEKDAFYIHQAQWIKTQPVLHIVPHWNWEGREGQPIKVMACANSDDVELFLNGHSLGRQVVDKYEMNFWQVPYAPGRLEALAYKAGKVIARASVETTGVAVGLKITPDRETAKGDGLDAVAFRIEAVDARGRTLPTAQNTVHFSVTNGDIIGLGNGDPNSAAPEKGNQRALFNGLAQVIVQTQTRAGDLILMAQAEGLKTATARVKIEPTQAPSRQATTTSVQVLDYWYDAPPEITREDALKNRLVNMTLWHDFGPRELQAGQTRDGYTLVSARYTPFAKVQAEGGSLDFPRLTGAVEVYDGTKLIGTKTDPAEGFLSVALPPGKGERRVNLLFRTLADTPYAFQQNVIVRQRFQAF</sequence>
<dbReference type="PATRIC" id="fig|1121022.4.peg.1929"/>
<feature type="domain" description="DUF4982" evidence="6">
    <location>
        <begin position="617"/>
        <end position="674"/>
    </location>
</feature>
<dbReference type="NCBIfam" id="NF041462">
    <property type="entry name" value="GalA"/>
    <property type="match status" value="1"/>
</dbReference>
<proteinExistence type="inferred from homology"/>
<evidence type="ECO:0000259" key="4">
    <source>
        <dbReference type="Pfam" id="PF00703"/>
    </source>
</evidence>
<dbReference type="InterPro" id="IPR017853">
    <property type="entry name" value="GH"/>
</dbReference>
<dbReference type="Gene3D" id="2.60.120.260">
    <property type="entry name" value="Galactose-binding domain-like"/>
    <property type="match status" value="1"/>
</dbReference>
<dbReference type="GO" id="GO:0004553">
    <property type="term" value="F:hydrolase activity, hydrolyzing O-glycosyl compounds"/>
    <property type="evidence" value="ECO:0007669"/>
    <property type="project" value="InterPro"/>
</dbReference>
<feature type="domain" description="Glycoside hydrolase family 2" evidence="7">
    <location>
        <begin position="687"/>
        <end position="787"/>
    </location>
</feature>
<dbReference type="PANTHER" id="PTHR42732">
    <property type="entry name" value="BETA-GALACTOSIDASE"/>
    <property type="match status" value="1"/>
</dbReference>
<comment type="similarity">
    <text evidence="1">Belongs to the glycosyl hydrolase 2 family.</text>
</comment>
<name>V4PWS0_9CAUL</name>
<evidence type="ECO:0000259" key="5">
    <source>
        <dbReference type="Pfam" id="PF02836"/>
    </source>
</evidence>
<dbReference type="SUPFAM" id="SSF49303">
    <property type="entry name" value="beta-Galactosidase/glucuronidase domain"/>
    <property type="match status" value="1"/>
</dbReference>
<protein>
    <recommendedName>
        <fullName evidence="11">Beta-galactosidase</fullName>
    </recommendedName>
</protein>
<dbReference type="Pfam" id="PF02836">
    <property type="entry name" value="Glyco_hydro_2_C"/>
    <property type="match status" value="1"/>
</dbReference>
<gene>
    <name evidence="9" type="ORF">ABENE_09555</name>
</gene>
<dbReference type="Gene3D" id="3.20.20.80">
    <property type="entry name" value="Glycosidases"/>
    <property type="match status" value="1"/>
</dbReference>
<dbReference type="InterPro" id="IPR054593">
    <property type="entry name" value="Beta-mannosidase-like_N2"/>
</dbReference>
<evidence type="ECO:0000259" key="8">
    <source>
        <dbReference type="Pfam" id="PF22666"/>
    </source>
</evidence>
<feature type="domain" description="Beta-mannosidase-like galactose-binding" evidence="8">
    <location>
        <begin position="109"/>
        <end position="181"/>
    </location>
</feature>
<dbReference type="InterPro" id="IPR023232">
    <property type="entry name" value="Glyco_hydro_2_AS"/>
</dbReference>
<keyword evidence="3" id="KW-0326">Glycosidase</keyword>
<dbReference type="SUPFAM" id="SSF49785">
    <property type="entry name" value="Galactose-binding domain-like"/>
    <property type="match status" value="1"/>
</dbReference>
<dbReference type="GO" id="GO:0005975">
    <property type="term" value="P:carbohydrate metabolic process"/>
    <property type="evidence" value="ECO:0007669"/>
    <property type="project" value="InterPro"/>
</dbReference>
<dbReference type="InterPro" id="IPR040605">
    <property type="entry name" value="Glyco_hydro2_dom5"/>
</dbReference>
<dbReference type="InterPro" id="IPR013783">
    <property type="entry name" value="Ig-like_fold"/>
</dbReference>
<dbReference type="EMBL" id="AWGB01000015">
    <property type="protein sequence ID" value="ESQ91869.1"/>
    <property type="molecule type" value="Genomic_DNA"/>
</dbReference>